<accession>A0A9P4QKB7</accession>
<dbReference type="GO" id="GO:0004497">
    <property type="term" value="F:monooxygenase activity"/>
    <property type="evidence" value="ECO:0007669"/>
    <property type="project" value="UniProtKB-KW"/>
</dbReference>
<dbReference type="OrthoDB" id="10029320at2759"/>
<dbReference type="GO" id="GO:0005506">
    <property type="term" value="F:iron ion binding"/>
    <property type="evidence" value="ECO:0007669"/>
    <property type="project" value="InterPro"/>
</dbReference>
<evidence type="ECO:0000256" key="2">
    <source>
        <dbReference type="ARBA" id="ARBA00005179"/>
    </source>
</evidence>
<dbReference type="Gene3D" id="1.10.630.10">
    <property type="entry name" value="Cytochrome P450"/>
    <property type="match status" value="1"/>
</dbReference>
<dbReference type="Proteomes" id="UP000799444">
    <property type="component" value="Unassembled WGS sequence"/>
</dbReference>
<keyword evidence="3 8" id="KW-0349">Heme</keyword>
<comment type="caution">
    <text evidence="9">The sequence shown here is derived from an EMBL/GenBank/DDBJ whole genome shotgun (WGS) entry which is preliminary data.</text>
</comment>
<dbReference type="CDD" id="cd11051">
    <property type="entry name" value="CYP59-like"/>
    <property type="match status" value="1"/>
</dbReference>
<evidence type="ECO:0000313" key="9">
    <source>
        <dbReference type="EMBL" id="KAF2726486.1"/>
    </source>
</evidence>
<evidence type="ECO:0000256" key="3">
    <source>
        <dbReference type="ARBA" id="ARBA00022617"/>
    </source>
</evidence>
<reference evidence="9" key="1">
    <citation type="journal article" date="2020" name="Stud. Mycol.">
        <title>101 Dothideomycetes genomes: a test case for predicting lifestyles and emergence of pathogens.</title>
        <authorList>
            <person name="Haridas S."/>
            <person name="Albert R."/>
            <person name="Binder M."/>
            <person name="Bloem J."/>
            <person name="Labutti K."/>
            <person name="Salamov A."/>
            <person name="Andreopoulos B."/>
            <person name="Baker S."/>
            <person name="Barry K."/>
            <person name="Bills G."/>
            <person name="Bluhm B."/>
            <person name="Cannon C."/>
            <person name="Castanera R."/>
            <person name="Culley D."/>
            <person name="Daum C."/>
            <person name="Ezra D."/>
            <person name="Gonzalez J."/>
            <person name="Henrissat B."/>
            <person name="Kuo A."/>
            <person name="Liang C."/>
            <person name="Lipzen A."/>
            <person name="Lutzoni F."/>
            <person name="Magnuson J."/>
            <person name="Mondo S."/>
            <person name="Nolan M."/>
            <person name="Ohm R."/>
            <person name="Pangilinan J."/>
            <person name="Park H.-J."/>
            <person name="Ramirez L."/>
            <person name="Alfaro M."/>
            <person name="Sun H."/>
            <person name="Tritt A."/>
            <person name="Yoshinaga Y."/>
            <person name="Zwiers L.-H."/>
            <person name="Turgeon B."/>
            <person name="Goodwin S."/>
            <person name="Spatafora J."/>
            <person name="Crous P."/>
            <person name="Grigoriev I."/>
        </authorList>
    </citation>
    <scope>NUCLEOTIDE SEQUENCE</scope>
    <source>
        <strain evidence="9">CBS 125425</strain>
    </source>
</reference>
<dbReference type="PRINTS" id="PR00385">
    <property type="entry name" value="P450"/>
</dbReference>
<dbReference type="AlphaFoldDB" id="A0A9P4QKB7"/>
<dbReference type="InterPro" id="IPR036396">
    <property type="entry name" value="Cyt_P450_sf"/>
</dbReference>
<dbReference type="EMBL" id="ML996463">
    <property type="protein sequence ID" value="KAF2726486.1"/>
    <property type="molecule type" value="Genomic_DNA"/>
</dbReference>
<protein>
    <submittedName>
        <fullName evidence="9">Cytochrome P450</fullName>
    </submittedName>
</protein>
<dbReference type="Pfam" id="PF00067">
    <property type="entry name" value="p450"/>
    <property type="match status" value="1"/>
</dbReference>
<evidence type="ECO:0000313" key="10">
    <source>
        <dbReference type="Proteomes" id="UP000799444"/>
    </source>
</evidence>
<keyword evidence="10" id="KW-1185">Reference proteome</keyword>
<dbReference type="PRINTS" id="PR00463">
    <property type="entry name" value="EP450I"/>
</dbReference>
<dbReference type="GO" id="GO:0020037">
    <property type="term" value="F:heme binding"/>
    <property type="evidence" value="ECO:0007669"/>
    <property type="project" value="InterPro"/>
</dbReference>
<dbReference type="InterPro" id="IPR050121">
    <property type="entry name" value="Cytochrome_P450_monoxygenase"/>
</dbReference>
<keyword evidence="4 8" id="KW-0479">Metal-binding</keyword>
<feature type="binding site" description="axial binding residue" evidence="8">
    <location>
        <position position="469"/>
    </location>
    <ligand>
        <name>heme</name>
        <dbReference type="ChEBI" id="CHEBI:30413"/>
    </ligand>
    <ligandPart>
        <name>Fe</name>
        <dbReference type="ChEBI" id="CHEBI:18248"/>
    </ligandPart>
</feature>
<gene>
    <name evidence="9" type="ORF">EJ04DRAFT_571226</name>
</gene>
<comment type="cofactor">
    <cofactor evidence="1 8">
        <name>heme</name>
        <dbReference type="ChEBI" id="CHEBI:30413"/>
    </cofactor>
</comment>
<dbReference type="PANTHER" id="PTHR24305">
    <property type="entry name" value="CYTOCHROME P450"/>
    <property type="match status" value="1"/>
</dbReference>
<keyword evidence="6 8" id="KW-0408">Iron</keyword>
<evidence type="ECO:0000256" key="4">
    <source>
        <dbReference type="ARBA" id="ARBA00022723"/>
    </source>
</evidence>
<keyword evidence="7" id="KW-0503">Monooxygenase</keyword>
<proteinExistence type="predicted"/>
<dbReference type="SUPFAM" id="SSF48264">
    <property type="entry name" value="Cytochrome P450"/>
    <property type="match status" value="1"/>
</dbReference>
<evidence type="ECO:0000256" key="6">
    <source>
        <dbReference type="ARBA" id="ARBA00023004"/>
    </source>
</evidence>
<dbReference type="InterPro" id="IPR002401">
    <property type="entry name" value="Cyt_P450_E_grp-I"/>
</dbReference>
<dbReference type="PANTHER" id="PTHR24305:SF107">
    <property type="entry name" value="P450, PUTATIVE (EUROFUNG)-RELATED"/>
    <property type="match status" value="1"/>
</dbReference>
<organism evidence="9 10">
    <name type="scientific">Polyplosphaeria fusca</name>
    <dbReference type="NCBI Taxonomy" id="682080"/>
    <lineage>
        <taxon>Eukaryota</taxon>
        <taxon>Fungi</taxon>
        <taxon>Dikarya</taxon>
        <taxon>Ascomycota</taxon>
        <taxon>Pezizomycotina</taxon>
        <taxon>Dothideomycetes</taxon>
        <taxon>Pleosporomycetidae</taxon>
        <taxon>Pleosporales</taxon>
        <taxon>Tetraplosphaeriaceae</taxon>
        <taxon>Polyplosphaeria</taxon>
    </lineage>
</organism>
<evidence type="ECO:0000256" key="7">
    <source>
        <dbReference type="ARBA" id="ARBA00023033"/>
    </source>
</evidence>
<evidence type="ECO:0000256" key="1">
    <source>
        <dbReference type="ARBA" id="ARBA00001971"/>
    </source>
</evidence>
<dbReference type="GO" id="GO:0016705">
    <property type="term" value="F:oxidoreductase activity, acting on paired donors, with incorporation or reduction of molecular oxygen"/>
    <property type="evidence" value="ECO:0007669"/>
    <property type="project" value="InterPro"/>
</dbReference>
<name>A0A9P4QKB7_9PLEO</name>
<dbReference type="InterPro" id="IPR001128">
    <property type="entry name" value="Cyt_P450"/>
</dbReference>
<comment type="pathway">
    <text evidence="2">Secondary metabolite biosynthesis.</text>
</comment>
<evidence type="ECO:0000256" key="5">
    <source>
        <dbReference type="ARBA" id="ARBA00023002"/>
    </source>
</evidence>
<evidence type="ECO:0000256" key="8">
    <source>
        <dbReference type="PIRSR" id="PIRSR602401-1"/>
    </source>
</evidence>
<keyword evidence="5" id="KW-0560">Oxidoreductase</keyword>
<sequence>MTFKFTLLSCLVTFAIGLLSLFCLKLYNARKFFRQLQSQDLPMPPHHWLLGHLSLAAQITKSLAPYAAGGYIADQVRQRYPDLNAAFYLDVWPFSRPVLAILDPDMMHQLTQQGKEVAKDPGLRTFLQPLTGKEDLVTMEGATWKRWRSIFNPGFSANHITSLIPDMVDKVLVFRDILAGKAQSGELFHLEQLTLKLTIDIIGGAVMDHEFHSQTRHNRMTAALRRQLQWCTMGIEMNPLDNLKNFIRPIVHAYNTSIMNKYLTHELEQRYSSVLDQQHNPGKSVIDLALKAYVDEYPNSNGIPAPFKSAAMAQIKLFIFAGHDTTSTATVFTFHLLYKHPEVLKRLREEHDAVLGPTADVPSRLASKPRLLNQLTYTLASIKEALRIYPTVSTIRNGEPDLHLSGPDGRRFPTENCMIWGDHYSNHHNPRVWDRPEEYLPERWLCAEGDPLYPPKHAWRPFEKGPRNCIGQELALTEIKIILALTIRDFDILDAYAEFDKANGGSMDRKVNRQRAYMVRIGGGGHPADGYPCRARSLA</sequence>